<evidence type="ECO:0008006" key="7">
    <source>
        <dbReference type="Google" id="ProtNLM"/>
    </source>
</evidence>
<dbReference type="Gene3D" id="3.40.50.880">
    <property type="match status" value="1"/>
</dbReference>
<evidence type="ECO:0000256" key="4">
    <source>
        <dbReference type="ARBA" id="ARBA00022825"/>
    </source>
</evidence>
<dbReference type="AlphaFoldDB" id="A0A2N1PLJ9"/>
<proteinExistence type="inferred from homology"/>
<dbReference type="Proteomes" id="UP000233256">
    <property type="component" value="Unassembled WGS sequence"/>
</dbReference>
<name>A0A2N1PLJ9_9BACT</name>
<comment type="similarity">
    <text evidence="1">Belongs to the peptidase S51 family.</text>
</comment>
<dbReference type="EMBL" id="PGXC01000023">
    <property type="protein sequence ID" value="PKK89205.1"/>
    <property type="molecule type" value="Genomic_DNA"/>
</dbReference>
<dbReference type="InterPro" id="IPR029062">
    <property type="entry name" value="Class_I_gatase-like"/>
</dbReference>
<organism evidence="5 6">
    <name type="scientific">Candidatus Wallbacteria bacterium HGW-Wallbacteria-1</name>
    <dbReference type="NCBI Taxonomy" id="2013854"/>
    <lineage>
        <taxon>Bacteria</taxon>
        <taxon>Candidatus Walliibacteriota</taxon>
    </lineage>
</organism>
<dbReference type="InterPro" id="IPR005320">
    <property type="entry name" value="Peptidase_S51"/>
</dbReference>
<gene>
    <name evidence="5" type="ORF">CVV64_15460</name>
</gene>
<keyword evidence="4" id="KW-0720">Serine protease</keyword>
<evidence type="ECO:0000256" key="1">
    <source>
        <dbReference type="ARBA" id="ARBA00006534"/>
    </source>
</evidence>
<reference evidence="5 6" key="1">
    <citation type="journal article" date="2017" name="ISME J.">
        <title>Potential for microbial H2 and metal transformations associated with novel bacteria and archaea in deep terrestrial subsurface sediments.</title>
        <authorList>
            <person name="Hernsdorf A.W."/>
            <person name="Amano Y."/>
            <person name="Miyakawa K."/>
            <person name="Ise K."/>
            <person name="Suzuki Y."/>
            <person name="Anantharaman K."/>
            <person name="Probst A."/>
            <person name="Burstein D."/>
            <person name="Thomas B.C."/>
            <person name="Banfield J.F."/>
        </authorList>
    </citation>
    <scope>NUCLEOTIDE SEQUENCE [LARGE SCALE GENOMIC DNA]</scope>
    <source>
        <strain evidence="5">HGW-Wallbacteria-1</strain>
    </source>
</reference>
<evidence type="ECO:0000256" key="3">
    <source>
        <dbReference type="ARBA" id="ARBA00022801"/>
    </source>
</evidence>
<sequence length="315" mass="36172">MRGTCLVYSSHNRCWYIHEQRIVRRALEGMNNRRILFLPFSEAPHPDGNELPSQKYGFDKFNWFFQKYTHLGLEVVPFFYTSSLSRDDVNTLFDLLQSSEVVILGGGNTSLGIRRFREIGQQFYGDSEIFSRMLHERQDNGLFTVGFSAGADQLCQYIGTSIDYNISHPWGFGLARNVVVTLHHEPFSGGSLLKGTRAFPDCMVFGLPNDSGIEVMEGRLASGLIYQIIEFIIDNSWDNPYEEFHIKTRQGTKIDHFYYDGRHWGFNAGDMMVRVIDPNDNDYRAWIVSGGQILDYWNQQPAHFGSIDGILNQFS</sequence>
<evidence type="ECO:0000313" key="5">
    <source>
        <dbReference type="EMBL" id="PKK89205.1"/>
    </source>
</evidence>
<accession>A0A2N1PLJ9</accession>
<keyword evidence="2" id="KW-0645">Protease</keyword>
<dbReference type="GO" id="GO:0008236">
    <property type="term" value="F:serine-type peptidase activity"/>
    <property type="evidence" value="ECO:0007669"/>
    <property type="project" value="UniProtKB-KW"/>
</dbReference>
<dbReference type="Pfam" id="PF03575">
    <property type="entry name" value="Peptidase_S51"/>
    <property type="match status" value="1"/>
</dbReference>
<dbReference type="SUPFAM" id="SSF52317">
    <property type="entry name" value="Class I glutamine amidotransferase-like"/>
    <property type="match status" value="1"/>
</dbReference>
<evidence type="ECO:0000313" key="6">
    <source>
        <dbReference type="Proteomes" id="UP000233256"/>
    </source>
</evidence>
<protein>
    <recommendedName>
        <fullName evidence="7">Peptidase S51</fullName>
    </recommendedName>
</protein>
<comment type="caution">
    <text evidence="5">The sequence shown here is derived from an EMBL/GenBank/DDBJ whole genome shotgun (WGS) entry which is preliminary data.</text>
</comment>
<evidence type="ECO:0000256" key="2">
    <source>
        <dbReference type="ARBA" id="ARBA00022670"/>
    </source>
</evidence>
<keyword evidence="3" id="KW-0378">Hydrolase</keyword>
<dbReference type="GO" id="GO:0006508">
    <property type="term" value="P:proteolysis"/>
    <property type="evidence" value="ECO:0007669"/>
    <property type="project" value="UniProtKB-KW"/>
</dbReference>